<dbReference type="Proteomes" id="UP000807785">
    <property type="component" value="Unassembled WGS sequence"/>
</dbReference>
<comment type="caution">
    <text evidence="1">The sequence shown here is derived from an EMBL/GenBank/DDBJ whole genome shotgun (WGS) entry which is preliminary data.</text>
</comment>
<organism evidence="1 2">
    <name type="scientific">Candidatus Methylophosphatis roskildensis</name>
    <dbReference type="NCBI Taxonomy" id="2899263"/>
    <lineage>
        <taxon>Bacteria</taxon>
        <taxon>Pseudomonadati</taxon>
        <taxon>Pseudomonadota</taxon>
        <taxon>Betaproteobacteria</taxon>
        <taxon>Nitrosomonadales</taxon>
        <taxon>Sterolibacteriaceae</taxon>
        <taxon>Candidatus Methylophosphatis</taxon>
    </lineage>
</organism>
<dbReference type="AlphaFoldDB" id="A0A9D7E1L0"/>
<gene>
    <name evidence="1" type="ORF">IPH26_05845</name>
</gene>
<evidence type="ECO:0000313" key="2">
    <source>
        <dbReference type="Proteomes" id="UP000807785"/>
    </source>
</evidence>
<proteinExistence type="predicted"/>
<evidence type="ECO:0000313" key="1">
    <source>
        <dbReference type="EMBL" id="MBK6972479.1"/>
    </source>
</evidence>
<accession>A0A9D7E1L0</accession>
<sequence>MFPTAQFSGKERGRISLRRFYVISQIAYCRDGTRYAYRSTDKGVKVALLFVLFHQRLRGPLANSLIHPPIQTIN</sequence>
<dbReference type="EMBL" id="JADJEV010000003">
    <property type="protein sequence ID" value="MBK6972479.1"/>
    <property type="molecule type" value="Genomic_DNA"/>
</dbReference>
<name>A0A9D7E1L0_9PROT</name>
<protein>
    <submittedName>
        <fullName evidence="1">Uncharacterized protein</fullName>
    </submittedName>
</protein>
<reference evidence="1" key="1">
    <citation type="submission" date="2020-10" db="EMBL/GenBank/DDBJ databases">
        <title>Connecting structure to function with the recovery of over 1000 high-quality activated sludge metagenome-assembled genomes encoding full-length rRNA genes using long-read sequencing.</title>
        <authorList>
            <person name="Singleton C.M."/>
            <person name="Petriglieri F."/>
            <person name="Kristensen J.M."/>
            <person name="Kirkegaard R.H."/>
            <person name="Michaelsen T.Y."/>
            <person name="Andersen M.H."/>
            <person name="Karst S.M."/>
            <person name="Dueholm M.S."/>
            <person name="Nielsen P.H."/>
            <person name="Albertsen M."/>
        </authorList>
    </citation>
    <scope>NUCLEOTIDE SEQUENCE</scope>
    <source>
        <strain evidence="1">Bjer_18-Q3-R1-45_BAT3C.347</strain>
    </source>
</reference>